<name>A0A9Q5ZFI9_NOSLI</name>
<dbReference type="AlphaFoldDB" id="A0A9Q5ZFI9"/>
<proteinExistence type="predicted"/>
<dbReference type="GeneID" id="57094861"/>
<gene>
    <name evidence="1" type="ORF">VF08_04845</name>
</gene>
<sequence>MSSDLHPSQLHQQLQIYARANWSSWGALILSCGLLSLGVSLQPQARQYKPWILAAAVVSLETGRRQRHIVKQLSKSLGDIEETSRMNFQAWVKAQTQPTAQLALAVGTFDANWQPENLISDPVEYVNKVQKHVALVGGTGDGKSTQAQYFSTRIGGTVIVYDVDSAKGDWAWVEPQNLIGDGGLPEVNTAMQSALDHLEEMRVYRKEVSKDIPQEHARFYIAEEFPVLADCDNAPQWIKQHAKVGRKRKQFIMALAQNDTAANFALEGDADILDTCFVRIRLGKKAQDYARSTLKNTQLEQWLKAGGKKRFMVDDYPCELDLGLWQPNAMPAAGFANALPQTSSRGDEQEGSPQTALNEYEQFILDWGKQHPGELLKARILLQSSRLFEGMQPDEVRIIFASMADRGLGEVEGNGDRLGWKWS</sequence>
<accession>A0A9Q5ZFI9</accession>
<dbReference type="EMBL" id="LAHD01000008">
    <property type="protein sequence ID" value="PHK06361.1"/>
    <property type="molecule type" value="Genomic_DNA"/>
</dbReference>
<dbReference type="SUPFAM" id="SSF52540">
    <property type="entry name" value="P-loop containing nucleoside triphosphate hydrolases"/>
    <property type="match status" value="1"/>
</dbReference>
<evidence type="ECO:0000313" key="2">
    <source>
        <dbReference type="Proteomes" id="UP000222310"/>
    </source>
</evidence>
<comment type="caution">
    <text evidence="1">The sequence shown here is derived from an EMBL/GenBank/DDBJ whole genome shotgun (WGS) entry which is preliminary data.</text>
</comment>
<reference evidence="1 2" key="1">
    <citation type="submission" date="2015-02" db="EMBL/GenBank/DDBJ databases">
        <title>Nostoc linckia genome annotation.</title>
        <authorList>
            <person name="Zhou Z."/>
        </authorList>
    </citation>
    <scope>NUCLEOTIDE SEQUENCE [LARGE SCALE GENOMIC DNA]</scope>
    <source>
        <strain evidence="2">z8</strain>
    </source>
</reference>
<dbReference type="InterPro" id="IPR027417">
    <property type="entry name" value="P-loop_NTPase"/>
</dbReference>
<evidence type="ECO:0000313" key="1">
    <source>
        <dbReference type="EMBL" id="PHK06361.1"/>
    </source>
</evidence>
<dbReference type="RefSeq" id="WP_099069992.1">
    <property type="nucleotide sequence ID" value="NZ_LAHD01000008.1"/>
</dbReference>
<dbReference type="Proteomes" id="UP000222310">
    <property type="component" value="Unassembled WGS sequence"/>
</dbReference>
<protein>
    <submittedName>
        <fullName evidence="1">Uncharacterized protein</fullName>
    </submittedName>
</protein>
<organism evidence="1 2">
    <name type="scientific">Nostoc linckia z8</name>
    <dbReference type="NCBI Taxonomy" id="1628746"/>
    <lineage>
        <taxon>Bacteria</taxon>
        <taxon>Bacillati</taxon>
        <taxon>Cyanobacteriota</taxon>
        <taxon>Cyanophyceae</taxon>
        <taxon>Nostocales</taxon>
        <taxon>Nostocaceae</taxon>
        <taxon>Nostoc</taxon>
    </lineage>
</organism>